<dbReference type="InterPro" id="IPR001387">
    <property type="entry name" value="Cro/C1-type_HTH"/>
</dbReference>
<protein>
    <submittedName>
        <fullName evidence="2">XRE family transcriptional regulator</fullName>
    </submittedName>
</protein>
<dbReference type="PROSITE" id="PS50943">
    <property type="entry name" value="HTH_CROC1"/>
    <property type="match status" value="1"/>
</dbReference>
<gene>
    <name evidence="2" type="ORF">D0T11_20810</name>
</gene>
<keyword evidence="3" id="KW-1185">Reference proteome</keyword>
<comment type="caution">
    <text evidence="2">The sequence shown here is derived from an EMBL/GenBank/DDBJ whole genome shotgun (WGS) entry which is preliminary data.</text>
</comment>
<dbReference type="OrthoDB" id="887376at2"/>
<evidence type="ECO:0000313" key="3">
    <source>
        <dbReference type="Proteomes" id="UP000284250"/>
    </source>
</evidence>
<proteinExistence type="predicted"/>
<dbReference type="SUPFAM" id="SSF47413">
    <property type="entry name" value="lambda repressor-like DNA-binding domains"/>
    <property type="match status" value="1"/>
</dbReference>
<sequence length="186" mass="19651">MPQKATPSTTLAAAVRAHLGFSQEQLATVLGISRGQIAHVEAGRRQLGPKEASGLRQLAQRLPPPLGSAPQPLCPKAVSPAPAVLRRRRAWCVREAANGRVALSQLEADAALAHRWEGLLRELDRDPTTVLDPTLVKRLRTERLAAPPAARPATAAAHTLLTLRIGLLEAEASALAALLADAPGPE</sequence>
<reference evidence="2 3" key="1">
    <citation type="submission" date="2018-09" db="EMBL/GenBank/DDBJ databases">
        <authorList>
            <person name="Zeman M."/>
            <person name="Pardy F."/>
        </authorList>
    </citation>
    <scope>NUCLEOTIDE SEQUENCE [LARGE SCALE GENOMIC DNA]</scope>
    <source>
        <strain evidence="2 3">CCM 8852</strain>
    </source>
</reference>
<dbReference type="GO" id="GO:0003677">
    <property type="term" value="F:DNA binding"/>
    <property type="evidence" value="ECO:0007669"/>
    <property type="project" value="InterPro"/>
</dbReference>
<name>A0A418QJ31_9BACT</name>
<reference evidence="2 3" key="2">
    <citation type="submission" date="2019-01" db="EMBL/GenBank/DDBJ databases">
        <title>Hymenobacter humicola sp. nov., isolated from soils in Antarctica.</title>
        <authorList>
            <person name="Sedlacek I."/>
            <person name="Holochova P."/>
            <person name="Kralova S."/>
            <person name="Pantucek R."/>
            <person name="Stankova E."/>
            <person name="Vrbovska V."/>
            <person name="Kristofova L."/>
            <person name="Svec P."/>
            <person name="Busse H.-J."/>
        </authorList>
    </citation>
    <scope>NUCLEOTIDE SEQUENCE [LARGE SCALE GENOMIC DNA]</scope>
    <source>
        <strain evidence="2 3">CCM 8852</strain>
    </source>
</reference>
<dbReference type="Pfam" id="PF01381">
    <property type="entry name" value="HTH_3"/>
    <property type="match status" value="1"/>
</dbReference>
<evidence type="ECO:0000313" key="2">
    <source>
        <dbReference type="EMBL" id="RIY05203.1"/>
    </source>
</evidence>
<dbReference type="CDD" id="cd00093">
    <property type="entry name" value="HTH_XRE"/>
    <property type="match status" value="1"/>
</dbReference>
<dbReference type="AlphaFoldDB" id="A0A418QJ31"/>
<organism evidence="2 3">
    <name type="scientific">Hymenobacter rubripertinctus</name>
    <dbReference type="NCBI Taxonomy" id="2029981"/>
    <lineage>
        <taxon>Bacteria</taxon>
        <taxon>Pseudomonadati</taxon>
        <taxon>Bacteroidota</taxon>
        <taxon>Cytophagia</taxon>
        <taxon>Cytophagales</taxon>
        <taxon>Hymenobacteraceae</taxon>
        <taxon>Hymenobacter</taxon>
    </lineage>
</organism>
<evidence type="ECO:0000259" key="1">
    <source>
        <dbReference type="PROSITE" id="PS50943"/>
    </source>
</evidence>
<dbReference type="RefSeq" id="WP_119657743.1">
    <property type="nucleotide sequence ID" value="NZ_JBHUOI010000045.1"/>
</dbReference>
<dbReference type="Proteomes" id="UP000284250">
    <property type="component" value="Unassembled WGS sequence"/>
</dbReference>
<dbReference type="EMBL" id="QYCN01000063">
    <property type="protein sequence ID" value="RIY05203.1"/>
    <property type="molecule type" value="Genomic_DNA"/>
</dbReference>
<feature type="domain" description="HTH cro/C1-type" evidence="1">
    <location>
        <begin position="16"/>
        <end position="45"/>
    </location>
</feature>
<dbReference type="InterPro" id="IPR010982">
    <property type="entry name" value="Lambda_DNA-bd_dom_sf"/>
</dbReference>
<dbReference type="Gene3D" id="1.10.260.40">
    <property type="entry name" value="lambda repressor-like DNA-binding domains"/>
    <property type="match status" value="1"/>
</dbReference>
<accession>A0A418QJ31</accession>